<name>A0A1D7TUA7_9LACO</name>
<evidence type="ECO:0000313" key="4">
    <source>
        <dbReference type="EMBL" id="AOO74508.1"/>
    </source>
</evidence>
<feature type="transmembrane region" description="Helical" evidence="2">
    <location>
        <begin position="137"/>
        <end position="155"/>
    </location>
</feature>
<evidence type="ECO:0000313" key="5">
    <source>
        <dbReference type="EMBL" id="AOO74552.1"/>
    </source>
</evidence>
<organism evidence="5 6">
    <name type="scientific">Ligilactobacillus salivarius</name>
    <dbReference type="NCBI Taxonomy" id="1624"/>
    <lineage>
        <taxon>Bacteria</taxon>
        <taxon>Bacillati</taxon>
        <taxon>Bacillota</taxon>
        <taxon>Bacilli</taxon>
        <taxon>Lactobacillales</taxon>
        <taxon>Lactobacillaceae</taxon>
        <taxon>Ligilactobacillus</taxon>
    </lineage>
</organism>
<feature type="compositionally biased region" description="Polar residues" evidence="1">
    <location>
        <begin position="670"/>
        <end position="687"/>
    </location>
</feature>
<geneLocation type="plasmid" evidence="4">
    <name>pLS_1</name>
</geneLocation>
<keyword evidence="2" id="KW-0472">Membrane</keyword>
<feature type="compositionally biased region" description="Low complexity" evidence="1">
    <location>
        <begin position="546"/>
        <end position="561"/>
    </location>
</feature>
<feature type="domain" description="DUF8208" evidence="3">
    <location>
        <begin position="54"/>
        <end position="448"/>
    </location>
</feature>
<evidence type="ECO:0000259" key="3">
    <source>
        <dbReference type="Pfam" id="PF26635"/>
    </source>
</evidence>
<dbReference type="EMBL" id="CP017109">
    <property type="protein sequence ID" value="AOO74552.1"/>
    <property type="molecule type" value="Genomic_DNA"/>
</dbReference>
<accession>A0A1D7TUA7</accession>
<feature type="transmembrane region" description="Helical" evidence="2">
    <location>
        <begin position="364"/>
        <end position="388"/>
    </location>
</feature>
<feature type="region of interest" description="Disordered" evidence="1">
    <location>
        <begin position="488"/>
        <end position="598"/>
    </location>
</feature>
<protein>
    <recommendedName>
        <fullName evidence="3">DUF8208 domain-containing protein</fullName>
    </recommendedName>
</protein>
<feature type="compositionally biased region" description="Polar residues" evidence="1">
    <location>
        <begin position="697"/>
        <end position="737"/>
    </location>
</feature>
<feature type="transmembrane region" description="Helical" evidence="2">
    <location>
        <begin position="408"/>
        <end position="428"/>
    </location>
</feature>
<gene>
    <name evidence="4" type="ORF">BHF65_09570</name>
    <name evidence="5" type="ORF">BHF65_09750</name>
</gene>
<proteinExistence type="predicted"/>
<reference evidence="5 6" key="1">
    <citation type="submission" date="2016-09" db="EMBL/GenBank/DDBJ databases">
        <title>Complete Genome Sequence of Lactobacillus salivarius Jin.</title>
        <authorList>
            <person name="Jin N."/>
            <person name="Li C."/>
            <person name="Wang M."/>
            <person name="Ren D."/>
            <person name="Di Y."/>
            <person name="Pan R."/>
            <person name="Du S."/>
            <person name="Lu H."/>
            <person name="Li X."/>
            <person name="Tian M."/>
        </authorList>
    </citation>
    <scope>NUCLEOTIDE SEQUENCE [LARGE SCALE GENOMIC DNA]</scope>
    <source>
        <strain evidence="5 6">CICC 23174</strain>
        <plasmid evidence="4">pLS_1</plasmid>
        <plasmid evidence="6">pls_1 sequence</plasmid>
        <plasmid evidence="5">pLS_2</plasmid>
        <plasmid evidence="6">pls_2 sequence</plasmid>
    </source>
</reference>
<geneLocation type="plasmid" evidence="6">
    <name>pls_2 sequence</name>
</geneLocation>
<feature type="compositionally biased region" description="Basic and acidic residues" evidence="1">
    <location>
        <begin position="527"/>
        <end position="542"/>
    </location>
</feature>
<feature type="compositionally biased region" description="Polar residues" evidence="1">
    <location>
        <begin position="830"/>
        <end position="850"/>
    </location>
</feature>
<feature type="compositionally biased region" description="Polar residues" evidence="1">
    <location>
        <begin position="563"/>
        <end position="587"/>
    </location>
</feature>
<keyword evidence="2" id="KW-1133">Transmembrane helix</keyword>
<keyword evidence="2" id="KW-0812">Transmembrane</keyword>
<sequence>MLLTNLFLLAVDVPKLDHSLSDVAGKDNFAPGDYTDVVHFYHQWATHLHGNLGIWHSVYGTFANPMIKLFYAIVSGLDKVFNSVFSILGWDGTLSAKGSPLHALYMVISTIGWALLGASIIILALQSLTHTVRWGKVLPNIFMVSLTLTVLPLLMRTVNGQSRTVGNIVVTAKNDINKAAGNDNGASAADLAIQPIKNNVIDMARIANKGWKYDPNNINPSSTNSIRTKTDVNNLDLGASMDPKSLKQFKGFDKKIAGKGDNKVSEPFKYHLITNKGADASQETSYSLVKNENGTGMGNLNDYSYTRYDVEWLPLTAQSIILGIIYVVAAFRVVKDIFELTLMNLIAPLLAYKSTRSTKTLRDLISSIIGLYLSIDIMFLVIKVFMIFLGSFPDKLSGLGLNFFQKGMVIAIIYAAAGYAMFAGVSYFERVTGVSQGFSASTGQIMAAGAAGVAAGSAGVKLAKAAGSMLNNGVTRLGNSSVFSGISNSNKDSKAHAPSSSNLSNDNKNESNPVNSSDVDLNSDNHNNSDNKNDLNHQDGSKDTTQNSENNSDNHNNSDSQNVEENSGNSNLDENNAATSEQDSSTHLGDENTDATNDEDQDIANELDETNPASIDYGMDQNPDQDIVNGDQNGNYESNNSGYNDENQDIDNVDGSDNQLNQDLGDDYANISNNENQDIDNQLSQDDPSGVDYGADQNLNQDESPANYTDSYQDSNPETNQDADNANGYNDPITQNPDDGYTDIYNGYTDYPYDNQGGYDPNQVSDTVDSYENPMNQGLDDGYTDIYNGYTDYNNQSGYDPNQVSDTVDSYENPMNQDLSNGHTDFPDNQVESSSNQIDGTQVDNANSGADNYPPAIPDSPQPNFDFSKDVKNPVDPSSNTSNIVNNSVDKTNQSFTDKMGDISKNYLRNRNFNLSPKGNVHGVDSEKFEDE</sequence>
<evidence type="ECO:0000256" key="1">
    <source>
        <dbReference type="SAM" id="MobiDB-lite"/>
    </source>
</evidence>
<feature type="region of interest" description="Disordered" evidence="1">
    <location>
        <begin position="910"/>
        <end position="932"/>
    </location>
</feature>
<dbReference type="Proteomes" id="UP000094723">
    <property type="component" value="Plasmid pLS_2"/>
</dbReference>
<feature type="transmembrane region" description="Helical" evidence="2">
    <location>
        <begin position="312"/>
        <end position="331"/>
    </location>
</feature>
<dbReference type="RefSeq" id="WP_069469626.1">
    <property type="nucleotide sequence ID" value="NZ_CP017108.1"/>
</dbReference>
<keyword evidence="5" id="KW-0614">Plasmid</keyword>
<dbReference type="NCBIfam" id="NF045890">
    <property type="entry name" value="conj_pls20_p028"/>
    <property type="match status" value="1"/>
</dbReference>
<dbReference type="Pfam" id="PF26635">
    <property type="entry name" value="DUF8208"/>
    <property type="match status" value="1"/>
</dbReference>
<feature type="compositionally biased region" description="Low complexity" evidence="1">
    <location>
        <begin position="633"/>
        <end position="645"/>
    </location>
</feature>
<feature type="compositionally biased region" description="Low complexity" evidence="1">
    <location>
        <begin position="878"/>
        <end position="889"/>
    </location>
</feature>
<geneLocation type="plasmid" evidence="6">
    <name>pls_1 sequence</name>
</geneLocation>
<geneLocation type="plasmid" evidence="5">
    <name>pLS_2</name>
</geneLocation>
<evidence type="ECO:0000313" key="6">
    <source>
        <dbReference type="Proteomes" id="UP000094723"/>
    </source>
</evidence>
<dbReference type="EMBL" id="CP017108">
    <property type="protein sequence ID" value="AOO74508.1"/>
    <property type="molecule type" value="Genomic_DNA"/>
</dbReference>
<evidence type="ECO:0000256" key="2">
    <source>
        <dbReference type="SAM" id="Phobius"/>
    </source>
</evidence>
<dbReference type="InterPro" id="IPR058066">
    <property type="entry name" value="pXO2-14_N"/>
</dbReference>
<dbReference type="AlphaFoldDB" id="A0A1D7TUA7"/>
<feature type="region of interest" description="Disordered" evidence="1">
    <location>
        <begin position="611"/>
        <end position="763"/>
    </location>
</feature>
<feature type="compositionally biased region" description="Low complexity" evidence="1">
    <location>
        <begin position="511"/>
        <end position="526"/>
    </location>
</feature>
<feature type="region of interest" description="Disordered" evidence="1">
    <location>
        <begin position="813"/>
        <end position="897"/>
    </location>
</feature>
<dbReference type="Proteomes" id="UP000094723">
    <property type="component" value="Plasmid pLS_1"/>
</dbReference>
<feature type="transmembrane region" description="Helical" evidence="2">
    <location>
        <begin position="102"/>
        <end position="125"/>
    </location>
</feature>
<dbReference type="InterPro" id="IPR058521">
    <property type="entry name" value="DUF8208"/>
</dbReference>
<feature type="compositionally biased region" description="Polar residues" evidence="1">
    <location>
        <begin position="813"/>
        <end position="823"/>
    </location>
</feature>